<accession>A0A0A6Z8T6</accession>
<comment type="function">
    <text evidence="7">Transcription factor.</text>
</comment>
<keyword evidence="8" id="KW-0175">Coiled coil</keyword>
<dbReference type="InterPro" id="IPR001356">
    <property type="entry name" value="HD"/>
</dbReference>
<dbReference type="InterPro" id="IPR045224">
    <property type="entry name" value="HDZip_class_I_plant"/>
</dbReference>
<evidence type="ECO:0000256" key="4">
    <source>
        <dbReference type="ARBA" id="ARBA00025748"/>
    </source>
</evidence>
<evidence type="ECO:0000256" key="5">
    <source>
        <dbReference type="PROSITE-ProRule" id="PRU00108"/>
    </source>
</evidence>
<dbReference type="GO" id="GO:0043565">
    <property type="term" value="F:sequence-specific DNA binding"/>
    <property type="evidence" value="ECO:0007669"/>
    <property type="project" value="InterPro"/>
</dbReference>
<dbReference type="GO" id="GO:0045893">
    <property type="term" value="P:positive regulation of DNA-templated transcription"/>
    <property type="evidence" value="ECO:0007669"/>
    <property type="project" value="TreeGrafter"/>
</dbReference>
<gene>
    <name evidence="10" type="primary">ATH16</name>
</gene>
<sequence length="179" mass="20524">ELGLQARQVAIWFQNRRARCKTKQLEREYSIQRANYDSLKLHYNNLEQEKEALLAELRELKLKLSQRSANRNNSCLVLAEESPIADSMNDATTSEDNIIGAGSEPSEETKEDCPNADLKEEAIMLSSSFYNPSATHMLSRDQLLGLRSIKMDEQQGLMNTEESCSFFSVDQSPNLYWYF</sequence>
<dbReference type="Pfam" id="PF00046">
    <property type="entry name" value="Homeodomain"/>
    <property type="match status" value="1"/>
</dbReference>
<feature type="non-terminal residue" evidence="10">
    <location>
        <position position="179"/>
    </location>
</feature>
<evidence type="ECO:0000256" key="3">
    <source>
        <dbReference type="ARBA" id="ARBA00023163"/>
    </source>
</evidence>
<dbReference type="InterPro" id="IPR003106">
    <property type="entry name" value="Leu_zip_homeo"/>
</dbReference>
<feature type="domain" description="Homeobox" evidence="9">
    <location>
        <begin position="1"/>
        <end position="23"/>
    </location>
</feature>
<proteinExistence type="inferred from homology"/>
<feature type="coiled-coil region" evidence="8">
    <location>
        <begin position="29"/>
        <end position="70"/>
    </location>
</feature>
<dbReference type="PANTHER" id="PTHR24326:SF535">
    <property type="entry name" value="HOMEOBOX-LEUCINE ZIPPER PROTEIN"/>
    <property type="match status" value="1"/>
</dbReference>
<name>A0A0A6Z8T6_9MYRT</name>
<dbReference type="CDD" id="cd00086">
    <property type="entry name" value="homeodomain"/>
    <property type="match status" value="1"/>
</dbReference>
<keyword evidence="3 7" id="KW-0804">Transcription</keyword>
<evidence type="ECO:0000313" key="10">
    <source>
        <dbReference type="EMBL" id="AFU90944.1"/>
    </source>
</evidence>
<keyword evidence="2 7" id="KW-0805">Transcription regulation</keyword>
<evidence type="ECO:0000256" key="7">
    <source>
        <dbReference type="RuleBase" id="RU369038"/>
    </source>
</evidence>
<protein>
    <recommendedName>
        <fullName evidence="7">Homeobox-leucine zipper protein</fullName>
    </recommendedName>
    <alternativeName>
        <fullName evidence="7">HD-ZIP protein</fullName>
    </alternativeName>
    <alternativeName>
        <fullName evidence="7">Homeodomain transcription factor</fullName>
    </alternativeName>
</protein>
<evidence type="ECO:0000256" key="8">
    <source>
        <dbReference type="SAM" id="Coils"/>
    </source>
</evidence>
<organism evidence="10">
    <name type="scientific">Sonneratia griffithii</name>
    <dbReference type="NCBI Taxonomy" id="516017"/>
    <lineage>
        <taxon>Eukaryota</taxon>
        <taxon>Viridiplantae</taxon>
        <taxon>Streptophyta</taxon>
        <taxon>Embryophyta</taxon>
        <taxon>Tracheophyta</taxon>
        <taxon>Spermatophyta</taxon>
        <taxon>Magnoliopsida</taxon>
        <taxon>eudicotyledons</taxon>
        <taxon>Gunneridae</taxon>
        <taxon>Pentapetalae</taxon>
        <taxon>rosids</taxon>
        <taxon>malvids</taxon>
        <taxon>Myrtales</taxon>
        <taxon>Lythraceae</taxon>
        <taxon>Sonneratia</taxon>
    </lineage>
</organism>
<evidence type="ECO:0000256" key="6">
    <source>
        <dbReference type="RuleBase" id="RU000682"/>
    </source>
</evidence>
<dbReference type="InterPro" id="IPR009057">
    <property type="entry name" value="Homeodomain-like_sf"/>
</dbReference>
<keyword evidence="5 6" id="KW-0539">Nucleus</keyword>
<dbReference type="PROSITE" id="PS50071">
    <property type="entry name" value="HOMEOBOX_2"/>
    <property type="match status" value="1"/>
</dbReference>
<dbReference type="GO" id="GO:0005634">
    <property type="term" value="C:nucleus"/>
    <property type="evidence" value="ECO:0007669"/>
    <property type="project" value="UniProtKB-SubCell"/>
</dbReference>
<evidence type="ECO:0000256" key="1">
    <source>
        <dbReference type="ARBA" id="ARBA00004123"/>
    </source>
</evidence>
<feature type="non-terminal residue" evidence="10">
    <location>
        <position position="1"/>
    </location>
</feature>
<keyword evidence="5 6" id="KW-0238">DNA-binding</keyword>
<feature type="DNA-binding region" description="Homeobox" evidence="5">
    <location>
        <begin position="3"/>
        <end position="24"/>
    </location>
</feature>
<dbReference type="EMBL" id="JQ639110">
    <property type="protein sequence ID" value="AFU90944.1"/>
    <property type="molecule type" value="Genomic_DNA"/>
</dbReference>
<reference evidence="10" key="1">
    <citation type="submission" date="2012-02" db="EMBL/GenBank/DDBJ databases">
        <title>Exploring the speciation and salt adaptation of Sonneratia, a typical mangrove genus, through large scale detection of positive selection using Illumina platform.</title>
        <authorList>
            <person name="Chen S."/>
            <person name="Zhou R."/>
            <person name="Shi S."/>
        </authorList>
    </citation>
    <scope>NUCLEOTIDE SEQUENCE</scope>
</reference>
<evidence type="ECO:0000256" key="2">
    <source>
        <dbReference type="ARBA" id="ARBA00023015"/>
    </source>
</evidence>
<dbReference type="Pfam" id="PF02183">
    <property type="entry name" value="HALZ"/>
    <property type="match status" value="1"/>
</dbReference>
<evidence type="ECO:0000259" key="9">
    <source>
        <dbReference type="PROSITE" id="PS50071"/>
    </source>
</evidence>
<comment type="subcellular location">
    <subcellularLocation>
        <location evidence="1 5 6">Nucleus</location>
    </subcellularLocation>
</comment>
<dbReference type="Gene3D" id="1.10.10.60">
    <property type="entry name" value="Homeodomain-like"/>
    <property type="match status" value="1"/>
</dbReference>
<dbReference type="GO" id="GO:0000981">
    <property type="term" value="F:DNA-binding transcription factor activity, RNA polymerase II-specific"/>
    <property type="evidence" value="ECO:0007669"/>
    <property type="project" value="UniProtKB-UniRule"/>
</dbReference>
<dbReference type="AlphaFoldDB" id="A0A0A6Z8T6"/>
<comment type="similarity">
    <text evidence="4 7">Belongs to the HD-ZIP homeobox family. Class I subfamily.</text>
</comment>
<dbReference type="SUPFAM" id="SSF46689">
    <property type="entry name" value="Homeodomain-like"/>
    <property type="match status" value="1"/>
</dbReference>
<keyword evidence="5 6" id="KW-0371">Homeobox</keyword>
<dbReference type="PANTHER" id="PTHR24326">
    <property type="entry name" value="HOMEOBOX-LEUCINE ZIPPER PROTEIN"/>
    <property type="match status" value="1"/>
</dbReference>